<dbReference type="Gene3D" id="3.40.50.920">
    <property type="match status" value="1"/>
</dbReference>
<accession>A0A9C9NCT2</accession>
<dbReference type="EMBL" id="DRGN01000049">
    <property type="protein sequence ID" value="HET99426.1"/>
    <property type="molecule type" value="Genomic_DNA"/>
</dbReference>
<dbReference type="GO" id="GO:0005975">
    <property type="term" value="P:carbohydrate metabolic process"/>
    <property type="evidence" value="ECO:0007669"/>
    <property type="project" value="InterPro"/>
</dbReference>
<proteinExistence type="predicted"/>
<feature type="domain" description="Xylulose 5-phosphate/Fructose 6-phosphate phosphoketolase C-terminal" evidence="2">
    <location>
        <begin position="41"/>
        <end position="108"/>
    </location>
</feature>
<protein>
    <recommendedName>
        <fullName evidence="2">Xylulose 5-phosphate/Fructose 6-phosphate phosphoketolase C-terminal domain-containing protein</fullName>
    </recommendedName>
</protein>
<evidence type="ECO:0000259" key="2">
    <source>
        <dbReference type="Pfam" id="PF09363"/>
    </source>
</evidence>
<feature type="region of interest" description="Disordered" evidence="1">
    <location>
        <begin position="1"/>
        <end position="42"/>
    </location>
</feature>
<dbReference type="GO" id="GO:0016832">
    <property type="term" value="F:aldehyde-lyase activity"/>
    <property type="evidence" value="ECO:0007669"/>
    <property type="project" value="InterPro"/>
</dbReference>
<dbReference type="Proteomes" id="UP000885680">
    <property type="component" value="Unassembled WGS sequence"/>
</dbReference>
<sequence length="123" mass="13787">MESQRAAQMNPFMGTRPRKSRDASRPHNMRKSHFVGASPCTTTTPFDMVALDELVRFHLAIAAIERLPDRGGAAGEEAIQQFRQGLAAHRAYIVENGEGMPEIRDWMWPSRSNAGDGHGRQQR</sequence>
<feature type="region of interest" description="Disordered" evidence="1">
    <location>
        <begin position="104"/>
        <end position="123"/>
    </location>
</feature>
<dbReference type="InterPro" id="IPR009014">
    <property type="entry name" value="Transketo_C/PFOR_II"/>
</dbReference>
<organism evidence="3 4">
    <name type="scientific">Aurantimonas coralicida</name>
    <dbReference type="NCBI Taxonomy" id="182270"/>
    <lineage>
        <taxon>Bacteria</taxon>
        <taxon>Pseudomonadati</taxon>
        <taxon>Pseudomonadota</taxon>
        <taxon>Alphaproteobacteria</taxon>
        <taxon>Hyphomicrobiales</taxon>
        <taxon>Aurantimonadaceae</taxon>
        <taxon>Aurantimonas</taxon>
    </lineage>
</organism>
<dbReference type="Pfam" id="PF09363">
    <property type="entry name" value="XFP_C"/>
    <property type="match status" value="1"/>
</dbReference>
<gene>
    <name evidence="3" type="ORF">ENH89_03425</name>
</gene>
<evidence type="ECO:0000313" key="3">
    <source>
        <dbReference type="EMBL" id="HET99426.1"/>
    </source>
</evidence>
<evidence type="ECO:0000256" key="1">
    <source>
        <dbReference type="SAM" id="MobiDB-lite"/>
    </source>
</evidence>
<evidence type="ECO:0000313" key="4">
    <source>
        <dbReference type="Proteomes" id="UP000885680"/>
    </source>
</evidence>
<reference evidence="3" key="1">
    <citation type="journal article" date="2020" name="mSystems">
        <title>Genome- and Community-Level Interaction Insights into Carbon Utilization and Element Cycling Functions of Hydrothermarchaeota in Hydrothermal Sediment.</title>
        <authorList>
            <person name="Zhou Z."/>
            <person name="Liu Y."/>
            <person name="Xu W."/>
            <person name="Pan J."/>
            <person name="Luo Z.H."/>
            <person name="Li M."/>
        </authorList>
    </citation>
    <scope>NUCLEOTIDE SEQUENCE</scope>
    <source>
        <strain evidence="3">HyVt-347</strain>
    </source>
</reference>
<dbReference type="AlphaFoldDB" id="A0A9C9NCT2"/>
<dbReference type="InterPro" id="IPR018969">
    <property type="entry name" value="Xul5P/Fru6P_PKetolase_C"/>
</dbReference>
<comment type="caution">
    <text evidence="3">The sequence shown here is derived from an EMBL/GenBank/DDBJ whole genome shotgun (WGS) entry which is preliminary data.</text>
</comment>
<name>A0A9C9NCT2_9HYPH</name>